<feature type="non-terminal residue" evidence="2">
    <location>
        <position position="579"/>
    </location>
</feature>
<proteinExistence type="predicted"/>
<organism evidence="2 3">
    <name type="scientific">Cirrhinus mrigala</name>
    <name type="common">Mrigala</name>
    <dbReference type="NCBI Taxonomy" id="683832"/>
    <lineage>
        <taxon>Eukaryota</taxon>
        <taxon>Metazoa</taxon>
        <taxon>Chordata</taxon>
        <taxon>Craniata</taxon>
        <taxon>Vertebrata</taxon>
        <taxon>Euteleostomi</taxon>
        <taxon>Actinopterygii</taxon>
        <taxon>Neopterygii</taxon>
        <taxon>Teleostei</taxon>
        <taxon>Ostariophysi</taxon>
        <taxon>Cypriniformes</taxon>
        <taxon>Cyprinidae</taxon>
        <taxon>Labeoninae</taxon>
        <taxon>Labeonini</taxon>
        <taxon>Cirrhinus</taxon>
    </lineage>
</organism>
<evidence type="ECO:0000313" key="3">
    <source>
        <dbReference type="Proteomes" id="UP001529510"/>
    </source>
</evidence>
<dbReference type="Proteomes" id="UP001529510">
    <property type="component" value="Unassembled WGS sequence"/>
</dbReference>
<dbReference type="EMBL" id="JAMKFB020000003">
    <property type="protein sequence ID" value="KAL0197944.1"/>
    <property type="molecule type" value="Genomic_DNA"/>
</dbReference>
<feature type="compositionally biased region" description="Basic and acidic residues" evidence="1">
    <location>
        <begin position="486"/>
        <end position="515"/>
    </location>
</feature>
<dbReference type="AlphaFoldDB" id="A0ABD0RHC1"/>
<feature type="region of interest" description="Disordered" evidence="1">
    <location>
        <begin position="16"/>
        <end position="209"/>
    </location>
</feature>
<feature type="compositionally biased region" description="Basic and acidic residues" evidence="1">
    <location>
        <begin position="400"/>
        <end position="450"/>
    </location>
</feature>
<feature type="compositionally biased region" description="Basic residues" evidence="1">
    <location>
        <begin position="451"/>
        <end position="465"/>
    </location>
</feature>
<protein>
    <submittedName>
        <fullName evidence="2">Uncharacterized protein</fullName>
    </submittedName>
</protein>
<feature type="region of interest" description="Disordered" evidence="1">
    <location>
        <begin position="240"/>
        <end position="275"/>
    </location>
</feature>
<feature type="compositionally biased region" description="Polar residues" evidence="1">
    <location>
        <begin position="256"/>
        <end position="271"/>
    </location>
</feature>
<accession>A0ABD0RHC1</accession>
<feature type="compositionally biased region" description="Basic residues" evidence="1">
    <location>
        <begin position="93"/>
        <end position="108"/>
    </location>
</feature>
<sequence>MAGVVAMAPVMEDFDGQPCKKLRKDGDAPSVRTITNYFMPKPVEKPFSPPRSNNIMDYFKRTSPAQEIKSSSLVTKENSPQPSEQASCEIPRKPVRGQGQKRTRKAKDNKKAKEEDAQVGTDDVVLIESPSESAVKESDNAALPAQESDVRKNASEADPDVLMIAESSEQKPSLNQSRRKDCANRKSAVRRNRKAKAGCEGTKECDADAQEPVCETKLGESAEKKSSTVTISFKDFVQNESQEEEKSIAIPKTDTADASSEGNLCNDQSDSAIAPLQVSPRTLTVQAEVHPISPESVKVAKELKVASIFSKNKKSQSKEDKSLSDPLPEVKLDILPDLKRKSNVVLLEEDLELDVVESSLNPKSTEAERKQFMNAFKQPSLDGFKSKTNKGQSKQNQVQEKAKDAADKQHEDKSLENKPEEKSLESKPEEKSLESKPEATSSEQHEEQKSGKKKRARKSGKKGQAKKAEDAQAATPKPEEAPAEIELDKDSSQAENDNSEKAVRELRRSTRELSRRQSAAVLNTASKEKGRQEDMVKDGDETQNTASPSLASTPKVQRPKRGMFRAEMLCPSDIKGSPI</sequence>
<feature type="compositionally biased region" description="Polar residues" evidence="1">
    <location>
        <begin position="389"/>
        <end position="399"/>
    </location>
</feature>
<feature type="region of interest" description="Disordered" evidence="1">
    <location>
        <begin position="356"/>
        <end position="579"/>
    </location>
</feature>
<feature type="compositionally biased region" description="Polar residues" evidence="1">
    <location>
        <begin position="542"/>
        <end position="555"/>
    </location>
</feature>
<evidence type="ECO:0000313" key="2">
    <source>
        <dbReference type="EMBL" id="KAL0197944.1"/>
    </source>
</evidence>
<feature type="region of interest" description="Disordered" evidence="1">
    <location>
        <begin position="310"/>
        <end position="331"/>
    </location>
</feature>
<gene>
    <name evidence="2" type="ORF">M9458_006484</name>
</gene>
<feature type="compositionally biased region" description="Basic residues" evidence="1">
    <location>
        <begin position="187"/>
        <end position="196"/>
    </location>
</feature>
<feature type="compositionally biased region" description="Polar residues" evidence="1">
    <location>
        <begin position="63"/>
        <end position="86"/>
    </location>
</feature>
<keyword evidence="3" id="KW-1185">Reference proteome</keyword>
<feature type="compositionally biased region" description="Basic and acidic residues" evidence="1">
    <location>
        <begin position="526"/>
        <end position="540"/>
    </location>
</feature>
<comment type="caution">
    <text evidence="2">The sequence shown here is derived from an EMBL/GenBank/DDBJ whole genome shotgun (WGS) entry which is preliminary data.</text>
</comment>
<name>A0ABD0RHC1_CIRMR</name>
<evidence type="ECO:0000256" key="1">
    <source>
        <dbReference type="SAM" id="MobiDB-lite"/>
    </source>
</evidence>
<feature type="compositionally biased region" description="Basic and acidic residues" evidence="1">
    <location>
        <begin position="316"/>
        <end position="331"/>
    </location>
</feature>
<reference evidence="2 3" key="1">
    <citation type="submission" date="2024-05" db="EMBL/GenBank/DDBJ databases">
        <title>Genome sequencing and assembly of Indian major carp, Cirrhinus mrigala (Hamilton, 1822).</title>
        <authorList>
            <person name="Mohindra V."/>
            <person name="Chowdhury L.M."/>
            <person name="Lal K."/>
            <person name="Jena J.K."/>
        </authorList>
    </citation>
    <scope>NUCLEOTIDE SEQUENCE [LARGE SCALE GENOMIC DNA]</scope>
    <source>
        <strain evidence="2">CM1030</strain>
        <tissue evidence="2">Blood</tissue>
    </source>
</reference>